<keyword evidence="2" id="KW-0812">Transmembrane</keyword>
<dbReference type="EMBL" id="HBGS01020224">
    <property type="protein sequence ID" value="CAD9408524.1"/>
    <property type="molecule type" value="Transcribed_RNA"/>
</dbReference>
<organism evidence="3">
    <name type="scientific">Octactis speculum</name>
    <dbReference type="NCBI Taxonomy" id="3111310"/>
    <lineage>
        <taxon>Eukaryota</taxon>
        <taxon>Sar</taxon>
        <taxon>Stramenopiles</taxon>
        <taxon>Ochrophyta</taxon>
        <taxon>Dictyochophyceae</taxon>
        <taxon>Dictyochales</taxon>
        <taxon>Dictyochaceae</taxon>
        <taxon>Octactis</taxon>
    </lineage>
</organism>
<gene>
    <name evidence="3" type="ORF">DSPE1174_LOCUS10477</name>
</gene>
<reference evidence="3" key="1">
    <citation type="submission" date="2021-01" db="EMBL/GenBank/DDBJ databases">
        <authorList>
            <person name="Corre E."/>
            <person name="Pelletier E."/>
            <person name="Niang G."/>
            <person name="Scheremetjew M."/>
            <person name="Finn R."/>
            <person name="Kale V."/>
            <person name="Holt S."/>
            <person name="Cochrane G."/>
            <person name="Meng A."/>
            <person name="Brown T."/>
            <person name="Cohen L."/>
        </authorList>
    </citation>
    <scope>NUCLEOTIDE SEQUENCE</scope>
    <source>
        <strain evidence="3">CCMP1381</strain>
    </source>
</reference>
<protein>
    <submittedName>
        <fullName evidence="3">Uncharacterized protein</fullName>
    </submittedName>
</protein>
<feature type="region of interest" description="Disordered" evidence="1">
    <location>
        <begin position="65"/>
        <end position="94"/>
    </location>
</feature>
<name>A0A7S2BW32_9STRA</name>
<keyword evidence="2" id="KW-1133">Transmembrane helix</keyword>
<accession>A0A7S2BW32</accession>
<sequence length="233" mass="25522">MPSKQAPPDIPGKGQRINNGLANFNINAPQWNELTMTNEANRNNGIGMTQGSPGTSRSEEIIRGPDQTREGHESNSAGLRKNGAAVGAGQNTERLQITDKRAGEDFGSEQSLPIVIRSYLSSAHWGETKSRAGMNYTKHRTQKLFEIFEHGGAEAPSERTGDQKPGYSHEFRYPNLSEEVQRYEVFDPPIFSGGLHDPSDIGRNGFRNALSAVPIFVSYTNMGLVLLLGVFCS</sequence>
<feature type="compositionally biased region" description="Polar residues" evidence="1">
    <location>
        <begin position="41"/>
        <end position="56"/>
    </location>
</feature>
<feature type="transmembrane region" description="Helical" evidence="2">
    <location>
        <begin position="209"/>
        <end position="231"/>
    </location>
</feature>
<keyword evidence="2" id="KW-0472">Membrane</keyword>
<evidence type="ECO:0000256" key="1">
    <source>
        <dbReference type="SAM" id="MobiDB-lite"/>
    </source>
</evidence>
<evidence type="ECO:0000256" key="2">
    <source>
        <dbReference type="SAM" id="Phobius"/>
    </source>
</evidence>
<feature type="region of interest" description="Disordered" evidence="1">
    <location>
        <begin position="41"/>
        <end position="60"/>
    </location>
</feature>
<dbReference type="AlphaFoldDB" id="A0A7S2BW32"/>
<evidence type="ECO:0000313" key="3">
    <source>
        <dbReference type="EMBL" id="CAD9408524.1"/>
    </source>
</evidence>
<proteinExistence type="predicted"/>